<feature type="transmembrane region" description="Helical" evidence="2">
    <location>
        <begin position="42"/>
        <end position="64"/>
    </location>
</feature>
<evidence type="ECO:0000256" key="2">
    <source>
        <dbReference type="SAM" id="Phobius"/>
    </source>
</evidence>
<evidence type="ECO:0000256" key="1">
    <source>
        <dbReference type="SAM" id="MobiDB-lite"/>
    </source>
</evidence>
<reference evidence="3" key="1">
    <citation type="journal article" date="2020" name="Nature">
        <title>Giant virus diversity and host interactions through global metagenomics.</title>
        <authorList>
            <person name="Schulz F."/>
            <person name="Roux S."/>
            <person name="Paez-Espino D."/>
            <person name="Jungbluth S."/>
            <person name="Walsh D.A."/>
            <person name="Denef V.J."/>
            <person name="McMahon K.D."/>
            <person name="Konstantinidis K.T."/>
            <person name="Eloe-Fadrosh E.A."/>
            <person name="Kyrpides N.C."/>
            <person name="Woyke T."/>
        </authorList>
    </citation>
    <scope>NUCLEOTIDE SEQUENCE</scope>
    <source>
        <strain evidence="3">GVMAG-M-3300027769-26</strain>
    </source>
</reference>
<sequence>MYILILYASCISLILFSIYHYVNINSEESENPNKKYDISADLLTTNNVIVFAIIFVFSMTLIYFSTDENTDILSMIGITDNDYSKLNNISKKTLVDPHILKNTSEPMSSGFEPYTSGGSVDNSESSCDSSSETSSDSD</sequence>
<keyword evidence="2" id="KW-1133">Transmembrane helix</keyword>
<feature type="region of interest" description="Disordered" evidence="1">
    <location>
        <begin position="101"/>
        <end position="138"/>
    </location>
</feature>
<proteinExistence type="predicted"/>
<keyword evidence="2" id="KW-0472">Membrane</keyword>
<organism evidence="3">
    <name type="scientific">viral metagenome</name>
    <dbReference type="NCBI Taxonomy" id="1070528"/>
    <lineage>
        <taxon>unclassified sequences</taxon>
        <taxon>metagenomes</taxon>
        <taxon>organismal metagenomes</taxon>
    </lineage>
</organism>
<name>A0A6C0LEB0_9ZZZZ</name>
<keyword evidence="2" id="KW-0812">Transmembrane</keyword>
<accession>A0A6C0LEB0</accession>
<evidence type="ECO:0000313" key="3">
    <source>
        <dbReference type="EMBL" id="QHU27894.1"/>
    </source>
</evidence>
<protein>
    <submittedName>
        <fullName evidence="3">Uncharacterized protein</fullName>
    </submittedName>
</protein>
<dbReference type="EMBL" id="MN740464">
    <property type="protein sequence ID" value="QHU27894.1"/>
    <property type="molecule type" value="Genomic_DNA"/>
</dbReference>
<dbReference type="AlphaFoldDB" id="A0A6C0LEB0"/>
<feature type="transmembrane region" description="Helical" evidence="2">
    <location>
        <begin position="5"/>
        <end position="22"/>
    </location>
</feature>
<feature type="compositionally biased region" description="Low complexity" evidence="1">
    <location>
        <begin position="119"/>
        <end position="138"/>
    </location>
</feature>